<dbReference type="FunFam" id="3.40.50.300:FF:000886">
    <property type="entry name" value="Putative GTP-binding protein 6"/>
    <property type="match status" value="1"/>
</dbReference>
<evidence type="ECO:0000256" key="7">
    <source>
        <dbReference type="SAM" id="Coils"/>
    </source>
</evidence>
<dbReference type="RefSeq" id="XP_002108616.1">
    <property type="nucleotide sequence ID" value="XM_002108580.1"/>
</dbReference>
<dbReference type="GO" id="GO:0005525">
    <property type="term" value="F:GTP binding"/>
    <property type="evidence" value="ECO:0007669"/>
    <property type="project" value="UniProtKB-KW"/>
</dbReference>
<dbReference type="OMA" id="IDVANKC"/>
<feature type="binding site" evidence="6">
    <location>
        <position position="245"/>
    </location>
    <ligand>
        <name>Mg(2+)</name>
        <dbReference type="ChEBI" id="CHEBI:18420"/>
    </ligand>
</feature>
<feature type="binding site" evidence="6">
    <location>
        <position position="224"/>
    </location>
    <ligand>
        <name>Mg(2+)</name>
        <dbReference type="ChEBI" id="CHEBI:18420"/>
    </ligand>
</feature>
<feature type="binding site" evidence="5">
    <location>
        <begin position="334"/>
        <end position="337"/>
    </location>
    <ligand>
        <name>GTP</name>
        <dbReference type="ChEBI" id="CHEBI:37565"/>
    </ligand>
</feature>
<dbReference type="PANTHER" id="PTHR10229">
    <property type="entry name" value="GTP-BINDING PROTEIN HFLX"/>
    <property type="match status" value="1"/>
</dbReference>
<keyword evidence="1 6" id="KW-0479">Metal-binding</keyword>
<dbReference type="Proteomes" id="UP000009022">
    <property type="component" value="Unassembled WGS sequence"/>
</dbReference>
<protein>
    <recommendedName>
        <fullName evidence="8">Hflx-type G domain-containing protein</fullName>
    </recommendedName>
</protein>
<evidence type="ECO:0000256" key="3">
    <source>
        <dbReference type="ARBA" id="ARBA00022842"/>
    </source>
</evidence>
<proteinExistence type="predicted"/>
<keyword evidence="2 5" id="KW-0547">Nucleotide-binding</keyword>
<dbReference type="Gene3D" id="3.40.50.300">
    <property type="entry name" value="P-loop containing nucleotide triphosphate hydrolases"/>
    <property type="match status" value="1"/>
</dbReference>
<comment type="cofactor">
    <cofactor evidence="6">
        <name>Mg(2+)</name>
        <dbReference type="ChEBI" id="CHEBI:18420"/>
    </cofactor>
</comment>
<evidence type="ECO:0000256" key="2">
    <source>
        <dbReference type="ARBA" id="ARBA00022741"/>
    </source>
</evidence>
<evidence type="ECO:0000256" key="1">
    <source>
        <dbReference type="ARBA" id="ARBA00022723"/>
    </source>
</evidence>
<dbReference type="InterPro" id="IPR006073">
    <property type="entry name" value="GTP-bd"/>
</dbReference>
<evidence type="ECO:0000256" key="4">
    <source>
        <dbReference type="ARBA" id="ARBA00023134"/>
    </source>
</evidence>
<name>B3RKJ7_TRIAD</name>
<dbReference type="CDD" id="cd01878">
    <property type="entry name" value="HflX"/>
    <property type="match status" value="1"/>
</dbReference>
<dbReference type="NCBIfam" id="TIGR03156">
    <property type="entry name" value="GTP_HflX"/>
    <property type="match status" value="1"/>
</dbReference>
<dbReference type="Pfam" id="PF16360">
    <property type="entry name" value="GTP-bdg_M"/>
    <property type="match status" value="1"/>
</dbReference>
<dbReference type="InterPro" id="IPR032305">
    <property type="entry name" value="GTP-bd_M"/>
</dbReference>
<dbReference type="InterPro" id="IPR025121">
    <property type="entry name" value="GTPase_HflX_N"/>
</dbReference>
<dbReference type="PIRSF" id="PIRSF006809">
    <property type="entry name" value="GTP-binding_hflX_prd"/>
    <property type="match status" value="1"/>
</dbReference>
<keyword evidence="4 5" id="KW-0342">GTP-binding</keyword>
<accession>B3RKJ7</accession>
<dbReference type="GO" id="GO:0005737">
    <property type="term" value="C:cytoplasm"/>
    <property type="evidence" value="ECO:0000318"/>
    <property type="project" value="GO_Central"/>
</dbReference>
<reference evidence="9 10" key="1">
    <citation type="journal article" date="2008" name="Nature">
        <title>The Trichoplax genome and the nature of placozoans.</title>
        <authorList>
            <person name="Srivastava M."/>
            <person name="Begovic E."/>
            <person name="Chapman J."/>
            <person name="Putnam N.H."/>
            <person name="Hellsten U."/>
            <person name="Kawashima T."/>
            <person name="Kuo A."/>
            <person name="Mitros T."/>
            <person name="Salamov A."/>
            <person name="Carpenter M.L."/>
            <person name="Signorovitch A.Y."/>
            <person name="Moreno M.A."/>
            <person name="Kamm K."/>
            <person name="Grimwood J."/>
            <person name="Schmutz J."/>
            <person name="Shapiro H."/>
            <person name="Grigoriev I.V."/>
            <person name="Buss L.W."/>
            <person name="Schierwater B."/>
            <person name="Dellaporta S.L."/>
            <person name="Rokhsar D.S."/>
        </authorList>
    </citation>
    <scope>NUCLEOTIDE SEQUENCE [LARGE SCALE GENOMIC DNA]</scope>
    <source>
        <strain evidence="9 10">Grell-BS-1999</strain>
    </source>
</reference>
<dbReference type="InterPro" id="IPR016496">
    <property type="entry name" value="GTPase_HflX"/>
</dbReference>
<dbReference type="PANTHER" id="PTHR10229:SF0">
    <property type="entry name" value="GTP-BINDING PROTEIN 6-RELATED"/>
    <property type="match status" value="1"/>
</dbReference>
<feature type="binding site" evidence="5">
    <location>
        <begin position="243"/>
        <end position="247"/>
    </location>
    <ligand>
        <name>GTP</name>
        <dbReference type="ChEBI" id="CHEBI:37565"/>
    </ligand>
</feature>
<dbReference type="KEGG" id="tad:TRIADDRAFT_18641"/>
<dbReference type="Gene3D" id="3.40.50.11060">
    <property type="entry name" value="GTPase HflX, N-terminal domain"/>
    <property type="match status" value="1"/>
</dbReference>
<dbReference type="SUPFAM" id="SSF52540">
    <property type="entry name" value="P-loop containing nucleoside triphosphate hydrolases"/>
    <property type="match status" value="1"/>
</dbReference>
<feature type="binding site" evidence="5">
    <location>
        <begin position="217"/>
        <end position="224"/>
    </location>
    <ligand>
        <name>GTP</name>
        <dbReference type="ChEBI" id="CHEBI:37565"/>
    </ligand>
</feature>
<keyword evidence="10" id="KW-1185">Reference proteome</keyword>
<dbReference type="EMBL" id="DS985241">
    <property type="protein sequence ID" value="EDV29414.1"/>
    <property type="molecule type" value="Genomic_DNA"/>
</dbReference>
<feature type="binding site" evidence="5">
    <location>
        <begin position="265"/>
        <end position="268"/>
    </location>
    <ligand>
        <name>GTP</name>
        <dbReference type="ChEBI" id="CHEBI:37565"/>
    </ligand>
</feature>
<dbReference type="InterPro" id="IPR027417">
    <property type="entry name" value="P-loop_NTPase"/>
</dbReference>
<dbReference type="InterPro" id="IPR042108">
    <property type="entry name" value="GTPase_HflX_N_sf"/>
</dbReference>
<keyword evidence="3 6" id="KW-0460">Magnesium</keyword>
<dbReference type="OrthoDB" id="10268034at2759"/>
<evidence type="ECO:0000259" key="8">
    <source>
        <dbReference type="PROSITE" id="PS51705"/>
    </source>
</evidence>
<dbReference type="GO" id="GO:0046872">
    <property type="term" value="F:metal ion binding"/>
    <property type="evidence" value="ECO:0007669"/>
    <property type="project" value="UniProtKB-KW"/>
</dbReference>
<dbReference type="Pfam" id="PF01926">
    <property type="entry name" value="MMR_HSR1"/>
    <property type="match status" value="1"/>
</dbReference>
<dbReference type="GO" id="GO:0043022">
    <property type="term" value="F:ribosome binding"/>
    <property type="evidence" value="ECO:0000318"/>
    <property type="project" value="GO_Central"/>
</dbReference>
<dbReference type="InterPro" id="IPR030394">
    <property type="entry name" value="G_HFLX_dom"/>
</dbReference>
<keyword evidence="7" id="KW-0175">Coiled coil</keyword>
<dbReference type="CTD" id="6749030"/>
<evidence type="ECO:0000313" key="9">
    <source>
        <dbReference type="EMBL" id="EDV29414.1"/>
    </source>
</evidence>
<dbReference type="PROSITE" id="PS51705">
    <property type="entry name" value="G_HFLX"/>
    <property type="match status" value="1"/>
</dbReference>
<dbReference type="HOGENOM" id="CLU_019597_0_0_1"/>
<organism evidence="9 10">
    <name type="scientific">Trichoplax adhaerens</name>
    <name type="common">Trichoplax reptans</name>
    <dbReference type="NCBI Taxonomy" id="10228"/>
    <lineage>
        <taxon>Eukaryota</taxon>
        <taxon>Metazoa</taxon>
        <taxon>Placozoa</taxon>
        <taxon>Uniplacotomia</taxon>
        <taxon>Trichoplacea</taxon>
        <taxon>Trichoplacidae</taxon>
        <taxon>Trichoplax</taxon>
    </lineage>
</organism>
<evidence type="ECO:0000313" key="10">
    <source>
        <dbReference type="Proteomes" id="UP000009022"/>
    </source>
</evidence>
<dbReference type="AlphaFoldDB" id="B3RKJ7"/>
<dbReference type="Pfam" id="PF13167">
    <property type="entry name" value="GTP-bdg_N"/>
    <property type="match status" value="1"/>
</dbReference>
<feature type="binding site" evidence="5">
    <location>
        <begin position="357"/>
        <end position="359"/>
    </location>
    <ligand>
        <name>GTP</name>
        <dbReference type="ChEBI" id="CHEBI:37565"/>
    </ligand>
</feature>
<dbReference type="eggNOG" id="KOG0410">
    <property type="taxonomic scope" value="Eukaryota"/>
</dbReference>
<feature type="coiled-coil region" evidence="7">
    <location>
        <begin position="177"/>
        <end position="204"/>
    </location>
</feature>
<evidence type="ECO:0000256" key="6">
    <source>
        <dbReference type="PIRSR" id="PIRSR006809-2"/>
    </source>
</evidence>
<feature type="domain" description="Hflx-type G" evidence="8">
    <location>
        <begin position="211"/>
        <end position="379"/>
    </location>
</feature>
<dbReference type="PhylomeDB" id="B3RKJ7"/>
<gene>
    <name evidence="9" type="ORF">TRIADDRAFT_18641</name>
</gene>
<dbReference type="InParanoid" id="B3RKJ7"/>
<evidence type="ECO:0000256" key="5">
    <source>
        <dbReference type="PIRSR" id="PIRSR006809-1"/>
    </source>
</evidence>
<dbReference type="STRING" id="10228.B3RKJ7"/>
<dbReference type="GeneID" id="6749030"/>
<sequence>MYEKLNLDNQLTQVVIVHPNIKWGRNRDTLSTPQLRVAEAVALMDTLKGKVVATTVESLKIEDKKTFFGKGKTGELCNLMNKLKQKHQVTAVFLNTTQLQANQRQTLQKLWSLPVYDRYGIVLQIFKRHARTQEAKIQVELASLKYLRSQLSFTVEAYDLDRGHLGRAGESGQEIGRRALEYKYRQLSRKLKDIRQKRATVRLKRQRNEIPTVAVLGYTNAGKTTLIKALTGEKSMIPKDKLFATLDTTVYSGQLISGFQILYIDTIGFISDLPHDLLESFSATLEDVINADLLLHIRDISHPETEKQKASVLNVLRDLYLPRTALENMIEVHNKIDLIEDYQSNLSTDDHNAVAVSATKKENFELLSQNIENGLMKTTGKQFYKLQIPNGGQQLSWLYREANVSDLVPSKNGKSLIVKCIMSNGVYRKFCSKFGQ</sequence>